<evidence type="ECO:0000313" key="1">
    <source>
        <dbReference type="EMBL" id="MBB5893731.1"/>
    </source>
</evidence>
<dbReference type="InterPro" id="IPR017853">
    <property type="entry name" value="GH"/>
</dbReference>
<protein>
    <recommendedName>
        <fullName evidence="3">Abortive infection protein</fullName>
    </recommendedName>
</protein>
<evidence type="ECO:0008006" key="3">
    <source>
        <dbReference type="Google" id="ProtNLM"/>
    </source>
</evidence>
<accession>A0A7W9KJG4</accession>
<organism evidence="1 2">
    <name type="scientific">Kutzneria kofuensis</name>
    <dbReference type="NCBI Taxonomy" id="103725"/>
    <lineage>
        <taxon>Bacteria</taxon>
        <taxon>Bacillati</taxon>
        <taxon>Actinomycetota</taxon>
        <taxon>Actinomycetes</taxon>
        <taxon>Pseudonocardiales</taxon>
        <taxon>Pseudonocardiaceae</taxon>
        <taxon>Kutzneria</taxon>
    </lineage>
</organism>
<dbReference type="Gene3D" id="3.20.20.80">
    <property type="entry name" value="Glycosidases"/>
    <property type="match status" value="1"/>
</dbReference>
<name>A0A7W9KJG4_9PSEU</name>
<dbReference type="Proteomes" id="UP000585638">
    <property type="component" value="Unassembled WGS sequence"/>
</dbReference>
<reference evidence="1 2" key="1">
    <citation type="submission" date="2020-08" db="EMBL/GenBank/DDBJ databases">
        <title>Sequencing the genomes of 1000 actinobacteria strains.</title>
        <authorList>
            <person name="Klenk H.-P."/>
        </authorList>
    </citation>
    <scope>NUCLEOTIDE SEQUENCE [LARGE SCALE GENOMIC DNA]</scope>
    <source>
        <strain evidence="1 2">DSM 43851</strain>
    </source>
</reference>
<evidence type="ECO:0000313" key="2">
    <source>
        <dbReference type="Proteomes" id="UP000585638"/>
    </source>
</evidence>
<sequence length="326" mass="35641">MRAKGINYDTGFTPGGKQSRPVFDPEQVRRELRLIADELHCTAVRISGADPARIAVAAEFAAEAGLEVWFAPFPCDLTTAEMLALFLDCAERAEALRAGGAEVVLVLGCEMSLFAKGFLPGDDVYARIEAIMSGNPEIYAAFASAPAEITAFLTTTVAEVRERFGGKITYAAGPWEEIDWTPFDIVSVDAYRDKDNAATYRDQLASLSRHGKPVVATEFGCCTYVGASERGGTGWMIVDDKADPPRLDGDYVRDEQEQVRYLRDLLPIFEELGLDGAFWFTFASYNAPHVADPRYDLDMAGYGVVKLTDEGLVPKAVFGALAEAYR</sequence>
<gene>
    <name evidence="1" type="ORF">BJ998_004927</name>
</gene>
<keyword evidence="2" id="KW-1185">Reference proteome</keyword>
<dbReference type="SUPFAM" id="SSF51445">
    <property type="entry name" value="(Trans)glycosidases"/>
    <property type="match status" value="1"/>
</dbReference>
<dbReference type="AlphaFoldDB" id="A0A7W9KJG4"/>
<comment type="caution">
    <text evidence="1">The sequence shown here is derived from an EMBL/GenBank/DDBJ whole genome shotgun (WGS) entry which is preliminary data.</text>
</comment>
<dbReference type="EMBL" id="JACHIR010000001">
    <property type="protein sequence ID" value="MBB5893731.1"/>
    <property type="molecule type" value="Genomic_DNA"/>
</dbReference>
<proteinExistence type="predicted"/>
<dbReference type="RefSeq" id="WP_184865227.1">
    <property type="nucleotide sequence ID" value="NZ_BAAAWY010000030.1"/>
</dbReference>